<evidence type="ECO:0000313" key="2">
    <source>
        <dbReference type="EMBL" id="GAA0369616.1"/>
    </source>
</evidence>
<dbReference type="InterPro" id="IPR016181">
    <property type="entry name" value="Acyl_CoA_acyltransferase"/>
</dbReference>
<comment type="caution">
    <text evidence="2">The sequence shown here is derived from an EMBL/GenBank/DDBJ whole genome shotgun (WGS) entry which is preliminary data.</text>
</comment>
<dbReference type="Pfam" id="PF13480">
    <property type="entry name" value="Acetyltransf_6"/>
    <property type="match status" value="1"/>
</dbReference>
<keyword evidence="3" id="KW-1185">Reference proteome</keyword>
<name>A0ABN0XPH7_9ALTE</name>
<dbReference type="EMBL" id="BAAAEI010000023">
    <property type="protein sequence ID" value="GAA0369616.1"/>
    <property type="molecule type" value="Genomic_DNA"/>
</dbReference>
<protein>
    <recommendedName>
        <fullName evidence="1">BioF2-like acetyltransferase domain-containing protein</fullName>
    </recommendedName>
</protein>
<reference evidence="2 3" key="1">
    <citation type="journal article" date="2019" name="Int. J. Syst. Evol. Microbiol.">
        <title>The Global Catalogue of Microorganisms (GCM) 10K type strain sequencing project: providing services to taxonomists for standard genome sequencing and annotation.</title>
        <authorList>
            <consortium name="The Broad Institute Genomics Platform"/>
            <consortium name="The Broad Institute Genome Sequencing Center for Infectious Disease"/>
            <person name="Wu L."/>
            <person name="Ma J."/>
        </authorList>
    </citation>
    <scope>NUCLEOTIDE SEQUENCE [LARGE SCALE GENOMIC DNA]</scope>
    <source>
        <strain evidence="2 3">JCM 13378</strain>
    </source>
</reference>
<evidence type="ECO:0000259" key="1">
    <source>
        <dbReference type="Pfam" id="PF13480"/>
    </source>
</evidence>
<sequence length="348" mass="40363">MQIELHQSVDADGSALNNKYDIERPIFLQPAWFTEFEKHILDSGKIPVILAGKENDSPCHFLPFFSETKTSLLKPKTLQSMTNYYSPYFDLVGRRVSQGDLQMFCTASAGLLKQYDQIVITPLLSEQADEIMTALERCGFRSFRFVQTQNWYHDNIESFEQFYSNCSKNLRSNTRRAKSKLDSSGEFRIEISCQEDLEQRLNDYFSVYEESWKHEESHPEFLCAVSRLAASNNQLRLGVVYHKNYPVAAQMWFVDSRTAYIFKLAYREKYSAQSVGNVLTMEMCRHTIEQDGVTTIDFLTGNDSYKARWMTKNRDLVGVIVTNPKRFKGLACCARERLAIVKKMFFQV</sequence>
<dbReference type="RefSeq" id="WP_343847007.1">
    <property type="nucleotide sequence ID" value="NZ_BAAAEI010000023.1"/>
</dbReference>
<accession>A0ABN0XPH7</accession>
<feature type="domain" description="BioF2-like acetyltransferase" evidence="1">
    <location>
        <begin position="169"/>
        <end position="306"/>
    </location>
</feature>
<organism evidence="2 3">
    <name type="scientific">Bowmanella denitrificans</name>
    <dbReference type="NCBI Taxonomy" id="366582"/>
    <lineage>
        <taxon>Bacteria</taxon>
        <taxon>Pseudomonadati</taxon>
        <taxon>Pseudomonadota</taxon>
        <taxon>Gammaproteobacteria</taxon>
        <taxon>Alteromonadales</taxon>
        <taxon>Alteromonadaceae</taxon>
        <taxon>Bowmanella</taxon>
    </lineage>
</organism>
<dbReference type="InterPro" id="IPR038740">
    <property type="entry name" value="BioF2-like_GNAT_dom"/>
</dbReference>
<proteinExistence type="predicted"/>
<evidence type="ECO:0000313" key="3">
    <source>
        <dbReference type="Proteomes" id="UP001501757"/>
    </source>
</evidence>
<dbReference type="Proteomes" id="UP001501757">
    <property type="component" value="Unassembled WGS sequence"/>
</dbReference>
<dbReference type="SUPFAM" id="SSF55729">
    <property type="entry name" value="Acyl-CoA N-acyltransferases (Nat)"/>
    <property type="match status" value="1"/>
</dbReference>
<dbReference type="Gene3D" id="3.40.630.30">
    <property type="match status" value="1"/>
</dbReference>
<gene>
    <name evidence="2" type="ORF">GCM10009092_37340</name>
</gene>